<protein>
    <recommendedName>
        <fullName evidence="2">Ubiquitin carboxyl-terminal hydrolase</fullName>
        <ecNumber evidence="2">3.4.19.12</ecNumber>
    </recommendedName>
</protein>
<feature type="domain" description="USP" evidence="4">
    <location>
        <begin position="111"/>
        <end position="407"/>
    </location>
</feature>
<comment type="catalytic activity">
    <reaction evidence="2">
        <text>Thiol-dependent hydrolysis of ester, thioester, amide, peptide and isopeptide bonds formed by the C-terminal Gly of ubiquitin (a 76-residue protein attached to proteins as an intracellular targeting signal).</text>
        <dbReference type="EC" id="3.4.19.12"/>
    </reaction>
</comment>
<evidence type="ECO:0000313" key="6">
    <source>
        <dbReference type="Proteomes" id="UP000298416"/>
    </source>
</evidence>
<name>A0A8X8XK20_SALSN</name>
<feature type="region of interest" description="Disordered" evidence="3">
    <location>
        <begin position="534"/>
        <end position="563"/>
    </location>
</feature>
<dbReference type="PANTHER" id="PTHR24006:SF747">
    <property type="entry name" value="UBIQUITIN CARBOXYL-TERMINAL HYDROLASE 20"/>
    <property type="match status" value="1"/>
</dbReference>
<accession>A0A8X8XK20</accession>
<keyword evidence="2" id="KW-0378">Hydrolase</keyword>
<dbReference type="InterPro" id="IPR028889">
    <property type="entry name" value="USP"/>
</dbReference>
<comment type="similarity">
    <text evidence="1 2">Belongs to the peptidase C19 family.</text>
</comment>
<organism evidence="5">
    <name type="scientific">Salvia splendens</name>
    <name type="common">Scarlet sage</name>
    <dbReference type="NCBI Taxonomy" id="180675"/>
    <lineage>
        <taxon>Eukaryota</taxon>
        <taxon>Viridiplantae</taxon>
        <taxon>Streptophyta</taxon>
        <taxon>Embryophyta</taxon>
        <taxon>Tracheophyta</taxon>
        <taxon>Spermatophyta</taxon>
        <taxon>Magnoliopsida</taxon>
        <taxon>eudicotyledons</taxon>
        <taxon>Gunneridae</taxon>
        <taxon>Pentapetalae</taxon>
        <taxon>asterids</taxon>
        <taxon>lamiids</taxon>
        <taxon>Lamiales</taxon>
        <taxon>Lamiaceae</taxon>
        <taxon>Nepetoideae</taxon>
        <taxon>Mentheae</taxon>
        <taxon>Salviinae</taxon>
        <taxon>Salvia</taxon>
        <taxon>Salvia subgen. Calosphace</taxon>
        <taxon>core Calosphace</taxon>
    </lineage>
</organism>
<proteinExistence type="inferred from homology"/>
<dbReference type="PROSITE" id="PS00973">
    <property type="entry name" value="USP_2"/>
    <property type="match status" value="1"/>
</dbReference>
<evidence type="ECO:0000256" key="1">
    <source>
        <dbReference type="ARBA" id="ARBA00009085"/>
    </source>
</evidence>
<dbReference type="InterPro" id="IPR018200">
    <property type="entry name" value="USP_CS"/>
</dbReference>
<dbReference type="FunFam" id="3.90.70.10:FF:000119">
    <property type="entry name" value="Ubiquitin specific peptidase 36"/>
    <property type="match status" value="1"/>
</dbReference>
<keyword evidence="6" id="KW-1185">Reference proteome</keyword>
<dbReference type="EMBL" id="PNBA02000009">
    <property type="protein sequence ID" value="KAG6414394.1"/>
    <property type="molecule type" value="Genomic_DNA"/>
</dbReference>
<comment type="caution">
    <text evidence="5">The sequence shown here is derived from an EMBL/GenBank/DDBJ whole genome shotgun (WGS) entry which is preliminary data.</text>
</comment>
<keyword evidence="2" id="KW-0833">Ubl conjugation pathway</keyword>
<evidence type="ECO:0000313" key="5">
    <source>
        <dbReference type="EMBL" id="KAG6414394.1"/>
    </source>
</evidence>
<keyword evidence="2" id="KW-0645">Protease</keyword>
<dbReference type="Pfam" id="PF00443">
    <property type="entry name" value="UCH"/>
    <property type="match status" value="1"/>
</dbReference>
<feature type="region of interest" description="Disordered" evidence="3">
    <location>
        <begin position="508"/>
        <end position="527"/>
    </location>
</feature>
<dbReference type="InterPro" id="IPR001394">
    <property type="entry name" value="Peptidase_C19_UCH"/>
</dbReference>
<dbReference type="PANTHER" id="PTHR24006">
    <property type="entry name" value="UBIQUITIN CARBOXYL-TERMINAL HYDROLASE"/>
    <property type="match status" value="1"/>
</dbReference>
<dbReference type="GO" id="GO:0005829">
    <property type="term" value="C:cytosol"/>
    <property type="evidence" value="ECO:0007669"/>
    <property type="project" value="TreeGrafter"/>
</dbReference>
<dbReference type="GO" id="GO:0005634">
    <property type="term" value="C:nucleus"/>
    <property type="evidence" value="ECO:0007669"/>
    <property type="project" value="TreeGrafter"/>
</dbReference>
<reference evidence="5" key="1">
    <citation type="submission" date="2018-01" db="EMBL/GenBank/DDBJ databases">
        <authorList>
            <person name="Mao J.F."/>
        </authorList>
    </citation>
    <scope>NUCLEOTIDE SEQUENCE</scope>
    <source>
        <strain evidence="5">Huo1</strain>
        <tissue evidence="5">Leaf</tissue>
    </source>
</reference>
<dbReference type="InterPro" id="IPR038765">
    <property type="entry name" value="Papain-like_cys_pep_sf"/>
</dbReference>
<keyword evidence="2" id="KW-0788">Thiol protease</keyword>
<gene>
    <name evidence="5" type="ORF">SASPL_127116</name>
</gene>
<dbReference type="EC" id="3.4.19.12" evidence="2"/>
<dbReference type="InterPro" id="IPR050164">
    <property type="entry name" value="Peptidase_C19"/>
</dbReference>
<evidence type="ECO:0000256" key="3">
    <source>
        <dbReference type="SAM" id="MobiDB-lite"/>
    </source>
</evidence>
<dbReference type="AlphaFoldDB" id="A0A8X8XK20"/>
<evidence type="ECO:0000259" key="4">
    <source>
        <dbReference type="PROSITE" id="PS50235"/>
    </source>
</evidence>
<reference evidence="5" key="2">
    <citation type="submission" date="2020-08" db="EMBL/GenBank/DDBJ databases">
        <title>Plant Genome Project.</title>
        <authorList>
            <person name="Zhang R.-G."/>
        </authorList>
    </citation>
    <scope>NUCLEOTIDE SEQUENCE</scope>
    <source>
        <strain evidence="5">Huo1</strain>
        <tissue evidence="5">Leaf</tissue>
    </source>
</reference>
<dbReference type="GO" id="GO:0004843">
    <property type="term" value="F:cysteine-type deubiquitinase activity"/>
    <property type="evidence" value="ECO:0007669"/>
    <property type="project" value="UniProtKB-UniRule"/>
</dbReference>
<sequence length="563" mass="63598">MVEETDEARKKFSNAKSISSAQYFGNQTKANDLEASATLEKFSGSSSISSADLFGQESGSSVDVTASELINKLSFQAQQDISSLRNIAGETGKKISSLASSLLTDLQDRGVGLENLGNTCFMNSVLQCIIHTVPLLQPILSTQSANNCNKKQFCLLSALRDLIFQCLVSNATVSPVDLVNNLTYISSNFKRSQQEDAHEFFQCFLDRLGSCHEWGSIVQRVFGGRLVSNLMCCNCGHCSDTYEPSIDLSLEIDDADNLFTALYSFTKVERIGDLQTKFTCQKCKERVYVDKKLSFDQPPQVALLHLKRFINYGSFVQKIDKHVVFPLDLDLQPFTRRANHNHVSEDLEYVLYAVVVHVGLSPTSGHYYCYIRLSAGIWFCFDDSKVELVDEEYVLSQEAYLLFYAKKSTPWFSVSWNTGRGRIKDIGVRNETKGIVCIAPHQKQSPVMFEKANYKKEVSVPQKSPIDIEAILRSPSPEIYTKDSTGMFQLFLQPLRNADCLSGKRRLEEDMDDERKRPRSFLMPRERRDQLVAALRGSITKPSVNREKKKKKRRLYVSDTCSD</sequence>
<dbReference type="PROSITE" id="PS00972">
    <property type="entry name" value="USP_1"/>
    <property type="match status" value="1"/>
</dbReference>
<dbReference type="GO" id="GO:0006508">
    <property type="term" value="P:proteolysis"/>
    <property type="evidence" value="ECO:0007669"/>
    <property type="project" value="UniProtKB-KW"/>
</dbReference>
<dbReference type="SUPFAM" id="SSF54001">
    <property type="entry name" value="Cysteine proteinases"/>
    <property type="match status" value="1"/>
</dbReference>
<comment type="function">
    <text evidence="2">Recognizes and hydrolyzes the peptide bond at the C-terminal Gly of ubiquitin. Involved in the processing of poly-ubiquitin precursors as well as that of ubiquitinated proteins.</text>
</comment>
<dbReference type="Proteomes" id="UP000298416">
    <property type="component" value="Unassembled WGS sequence"/>
</dbReference>
<dbReference type="Gene3D" id="3.90.70.10">
    <property type="entry name" value="Cysteine proteinases"/>
    <property type="match status" value="1"/>
</dbReference>
<dbReference type="PROSITE" id="PS50235">
    <property type="entry name" value="USP_3"/>
    <property type="match status" value="1"/>
</dbReference>
<evidence type="ECO:0000256" key="2">
    <source>
        <dbReference type="RuleBase" id="RU366025"/>
    </source>
</evidence>
<dbReference type="GO" id="GO:0016579">
    <property type="term" value="P:protein deubiquitination"/>
    <property type="evidence" value="ECO:0007669"/>
    <property type="project" value="InterPro"/>
</dbReference>